<dbReference type="EMBL" id="KZ613961">
    <property type="protein sequence ID" value="PMD31785.1"/>
    <property type="molecule type" value="Genomic_DNA"/>
</dbReference>
<dbReference type="Pfam" id="PF26640">
    <property type="entry name" value="DUF8212"/>
    <property type="match status" value="1"/>
</dbReference>
<protein>
    <recommendedName>
        <fullName evidence="1">DUF8212 domain-containing protein</fullName>
    </recommendedName>
</protein>
<dbReference type="OrthoDB" id="674604at2759"/>
<dbReference type="STRING" id="1149755.A0A2J6QZU3"/>
<evidence type="ECO:0000313" key="3">
    <source>
        <dbReference type="Proteomes" id="UP000235786"/>
    </source>
</evidence>
<dbReference type="PANTHER" id="PTHR10622">
    <property type="entry name" value="HET DOMAIN-CONTAINING PROTEIN"/>
    <property type="match status" value="1"/>
</dbReference>
<organism evidence="2 3">
    <name type="scientific">Hyaloscypha variabilis (strain UAMH 11265 / GT02V1 / F)</name>
    <name type="common">Meliniomyces variabilis</name>
    <dbReference type="NCBI Taxonomy" id="1149755"/>
    <lineage>
        <taxon>Eukaryota</taxon>
        <taxon>Fungi</taxon>
        <taxon>Dikarya</taxon>
        <taxon>Ascomycota</taxon>
        <taxon>Pezizomycotina</taxon>
        <taxon>Leotiomycetes</taxon>
        <taxon>Helotiales</taxon>
        <taxon>Hyaloscyphaceae</taxon>
        <taxon>Hyaloscypha</taxon>
        <taxon>Hyaloscypha variabilis</taxon>
    </lineage>
</organism>
<evidence type="ECO:0000259" key="1">
    <source>
        <dbReference type="Pfam" id="PF26640"/>
    </source>
</evidence>
<keyword evidence="3" id="KW-1185">Reference proteome</keyword>
<gene>
    <name evidence="2" type="ORF">L207DRAFT_519129</name>
</gene>
<dbReference type="InterPro" id="IPR058525">
    <property type="entry name" value="DUF8212"/>
</dbReference>
<dbReference type="AlphaFoldDB" id="A0A2J6QZU3"/>
<evidence type="ECO:0000313" key="2">
    <source>
        <dbReference type="EMBL" id="PMD31785.1"/>
    </source>
</evidence>
<proteinExistence type="predicted"/>
<accession>A0A2J6QZU3</accession>
<name>A0A2J6QZU3_HYAVF</name>
<sequence>MHLINARTLALEQFHASDVPRFAILSHALGLDAGEVSFQDMSANMSGAMKKPGFRKIRRACKLAVLATLEYIYIDMCCIDMKSSAGVSEAVNSVFSRFQCATICYVYLADVPPEPDIEKMLDIGSPFSRCRWFKRGWTLQQLIAPPVVHFFDCEWNLIGTKKTLAGALSQITHIPVSCLVGCTAPDDYSIAERMSWAAQRRTTRIEDKAYCLVGLFNVKMPVIYGEAEEAFVRLQEEIMKQTTDQSLLAWFQGDRQLDSRGLSPQSILAESPSYFPTRPGGKIMKDLGQVNGKHQRITRTKVGIVMWAPVIHTLSDHLVFAILNCKTSIYGDNVWIPLCKTERGSYHRVAFPVMTFFDIGTLTGAPIEPTELCLEEPVSFPDRADNFYSSNPLHVERLPTVEHSEQEIESPIEVLAVFLDGEQLSSRSAPYMYPPKSSHKDNRSGILRLRHRGDDYHHGILVFQLDSNHQDKTIAIFFAAIYSPSRLDKRIHASTCRVLVGLDVTSSTDLEKLSASELAKICSDEQVPSSSLFPIDWLIWRHRDQNGNTAVELVEVDKVLIAKIMFNAPNQDGSLSESVTAAFEKMKDTKGVTGGTAKLSLT</sequence>
<dbReference type="PANTHER" id="PTHR10622:SF10">
    <property type="entry name" value="HET DOMAIN-CONTAINING PROTEIN"/>
    <property type="match status" value="1"/>
</dbReference>
<feature type="domain" description="DUF8212" evidence="1">
    <location>
        <begin position="230"/>
        <end position="266"/>
    </location>
</feature>
<reference evidence="2 3" key="1">
    <citation type="submission" date="2016-04" db="EMBL/GenBank/DDBJ databases">
        <title>A degradative enzymes factory behind the ericoid mycorrhizal symbiosis.</title>
        <authorList>
            <consortium name="DOE Joint Genome Institute"/>
            <person name="Martino E."/>
            <person name="Morin E."/>
            <person name="Grelet G."/>
            <person name="Kuo A."/>
            <person name="Kohler A."/>
            <person name="Daghino S."/>
            <person name="Barry K."/>
            <person name="Choi C."/>
            <person name="Cichocki N."/>
            <person name="Clum A."/>
            <person name="Copeland A."/>
            <person name="Hainaut M."/>
            <person name="Haridas S."/>
            <person name="Labutti K."/>
            <person name="Lindquist E."/>
            <person name="Lipzen A."/>
            <person name="Khouja H.-R."/>
            <person name="Murat C."/>
            <person name="Ohm R."/>
            <person name="Olson A."/>
            <person name="Spatafora J."/>
            <person name="Veneault-Fourrey C."/>
            <person name="Henrissat B."/>
            <person name="Grigoriev I."/>
            <person name="Martin F."/>
            <person name="Perotto S."/>
        </authorList>
    </citation>
    <scope>NUCLEOTIDE SEQUENCE [LARGE SCALE GENOMIC DNA]</scope>
    <source>
        <strain evidence="2 3">F</strain>
    </source>
</reference>
<dbReference type="Proteomes" id="UP000235786">
    <property type="component" value="Unassembled WGS sequence"/>
</dbReference>